<name>A0A8J7TLH2_9BACT</name>
<evidence type="ECO:0008006" key="3">
    <source>
        <dbReference type="Google" id="ProtNLM"/>
    </source>
</evidence>
<accession>A0A8J7TLH2</accession>
<organism evidence="1 2">
    <name type="scientific">Candidatus Obscuribacter phosphatis</name>
    <dbReference type="NCBI Taxonomy" id="1906157"/>
    <lineage>
        <taxon>Bacteria</taxon>
        <taxon>Bacillati</taxon>
        <taxon>Candidatus Melainabacteria</taxon>
        <taxon>Candidatus Obscuribacterales</taxon>
        <taxon>Candidatus Obscuribacteraceae</taxon>
        <taxon>Candidatus Obscuribacter</taxon>
    </lineage>
</organism>
<dbReference type="SUPFAM" id="SSF160246">
    <property type="entry name" value="EspE N-terminal domain-like"/>
    <property type="match status" value="2"/>
</dbReference>
<protein>
    <recommendedName>
        <fullName evidence="3">Bacteriophage N4 adsorption protein B</fullName>
    </recommendedName>
</protein>
<dbReference type="InterPro" id="IPR037257">
    <property type="entry name" value="T2SS_E_N_sf"/>
</dbReference>
<comment type="caution">
    <text evidence="1">The sequence shown here is derived from an EMBL/GenBank/DDBJ whole genome shotgun (WGS) entry which is preliminary data.</text>
</comment>
<dbReference type="Proteomes" id="UP000664277">
    <property type="component" value="Unassembled WGS sequence"/>
</dbReference>
<reference evidence="1" key="1">
    <citation type="submission" date="2021-02" db="EMBL/GenBank/DDBJ databases">
        <title>Genome-Resolved Metagenomics of a Microbial Community Performing Photosynthetic Biological Nutrient Removal.</title>
        <authorList>
            <person name="Mcdaniel E.A."/>
        </authorList>
    </citation>
    <scope>NUCLEOTIDE SEQUENCE</scope>
    <source>
        <strain evidence="1">UWPOB_OBS1</strain>
    </source>
</reference>
<dbReference type="EMBL" id="JAFLCK010000005">
    <property type="protein sequence ID" value="MBN8659810.1"/>
    <property type="molecule type" value="Genomic_DNA"/>
</dbReference>
<dbReference type="AlphaFoldDB" id="A0A8J7TLH2"/>
<proteinExistence type="predicted"/>
<evidence type="ECO:0000313" key="2">
    <source>
        <dbReference type="Proteomes" id="UP000664277"/>
    </source>
</evidence>
<evidence type="ECO:0000313" key="1">
    <source>
        <dbReference type="EMBL" id="MBN8659810.1"/>
    </source>
</evidence>
<sequence>MTKRGSKILVGDLLVKSELITLAQFADAMPVSLKTGLPVGRVLIASGFLTEEGFKNVLTVQSLIRDHLISQEAGIEALKLTRLGKSLSEALDQLGESCDFFESTNRLGELLFDAEIIDNETLSETLSVSLTTGLPLARVLSMRGAIAEEVAFIALCCQSLIREGVLDRESAVNSIKLVKQNLGHLKNLGLSSKPGAISLKKANSLRLGELLLLSGMVDDNAIVQAVQEGLTDEQPLGKVLTRVGIISEVELGQALAIQEMINNRTLSPDDATFVLSTVKGSGMSLSKALSESDKQKSQAEEKGEPAPLDVFLSFLGVNIPQLGHLKEQSQAENRPLADYLHNQGLLHPAIEEPVFQCYKHYLSGRLDDDQCAFAVHMLACTDLSDLELLLKQLSW</sequence>
<gene>
    <name evidence="1" type="ORF">J0M35_05570</name>
</gene>